<feature type="compositionally biased region" description="Basic and acidic residues" evidence="1">
    <location>
        <begin position="29"/>
        <end position="45"/>
    </location>
</feature>
<evidence type="ECO:0000313" key="2">
    <source>
        <dbReference type="EMBL" id="KAF4758277.1"/>
    </source>
</evidence>
<feature type="compositionally biased region" description="Basic residues" evidence="1">
    <location>
        <begin position="16"/>
        <end position="28"/>
    </location>
</feature>
<dbReference type="Proteomes" id="UP000553632">
    <property type="component" value="Unassembled WGS sequence"/>
</dbReference>
<proteinExistence type="predicted"/>
<dbReference type="EMBL" id="JABANO010001633">
    <property type="protein sequence ID" value="KAF4758277.1"/>
    <property type="molecule type" value="Genomic_DNA"/>
</dbReference>
<feature type="compositionally biased region" description="Basic and acidic residues" evidence="1">
    <location>
        <begin position="51"/>
        <end position="61"/>
    </location>
</feature>
<organism evidence="2 3">
    <name type="scientific">Perkinsus olseni</name>
    <name type="common">Perkinsus atlanticus</name>
    <dbReference type="NCBI Taxonomy" id="32597"/>
    <lineage>
        <taxon>Eukaryota</taxon>
        <taxon>Sar</taxon>
        <taxon>Alveolata</taxon>
        <taxon>Perkinsozoa</taxon>
        <taxon>Perkinsea</taxon>
        <taxon>Perkinsida</taxon>
        <taxon>Perkinsidae</taxon>
        <taxon>Perkinsus</taxon>
    </lineage>
</organism>
<reference evidence="2 3" key="1">
    <citation type="submission" date="2020-04" db="EMBL/GenBank/DDBJ databases">
        <title>Perkinsus olseni comparative genomics.</title>
        <authorList>
            <person name="Bogema D.R."/>
        </authorList>
    </citation>
    <scope>NUCLEOTIDE SEQUENCE [LARGE SCALE GENOMIC DNA]</scope>
    <source>
        <strain evidence="2 3">ATCC PRA-207</strain>
    </source>
</reference>
<protein>
    <submittedName>
        <fullName evidence="2">Uncharacterized protein</fullName>
    </submittedName>
</protein>
<feature type="compositionally biased region" description="Basic and acidic residues" evidence="1">
    <location>
        <begin position="87"/>
        <end position="111"/>
    </location>
</feature>
<comment type="caution">
    <text evidence="2">The sequence shown here is derived from an EMBL/GenBank/DDBJ whole genome shotgun (WGS) entry which is preliminary data.</text>
</comment>
<accession>A0A7J6UM54</accession>
<dbReference type="AlphaFoldDB" id="A0A7J6UM54"/>
<feature type="region of interest" description="Disordered" evidence="1">
    <location>
        <begin position="87"/>
        <end position="116"/>
    </location>
</feature>
<feature type="region of interest" description="Disordered" evidence="1">
    <location>
        <begin position="1"/>
        <end position="73"/>
    </location>
</feature>
<name>A0A7J6UM54_PEROL</name>
<keyword evidence="3" id="KW-1185">Reference proteome</keyword>
<evidence type="ECO:0000313" key="3">
    <source>
        <dbReference type="Proteomes" id="UP000553632"/>
    </source>
</evidence>
<evidence type="ECO:0000256" key="1">
    <source>
        <dbReference type="SAM" id="MobiDB-lite"/>
    </source>
</evidence>
<sequence length="159" mass="18300">MFGAVKVSGVKEKPKKEKKSKHRRHHHHEREEADPESRDGEDGLRDSQSSRSEEPAKRDEWMTGSGDPSSDRLAAMFEIGKMAVPRMERKAAERRAERERLMKESDERMNKIDLANDEGLSERAHLSEKAREADPWALPESCLVNSGGRRWQARAARRR</sequence>
<gene>
    <name evidence="2" type="ORF">FOZ63_025746</name>
</gene>
<feature type="non-terminal residue" evidence="2">
    <location>
        <position position="1"/>
    </location>
</feature>